<organism evidence="4 5">
    <name type="scientific">Leuconostoc falkenbergense</name>
    <dbReference type="NCBI Taxonomy" id="2766470"/>
    <lineage>
        <taxon>Bacteria</taxon>
        <taxon>Bacillati</taxon>
        <taxon>Bacillota</taxon>
        <taxon>Bacilli</taxon>
        <taxon>Lactobacillales</taxon>
        <taxon>Lactobacillaceae</taxon>
        <taxon>Leuconostoc</taxon>
    </lineage>
</organism>
<dbReference type="Proteomes" id="UP001242903">
    <property type="component" value="Unassembled WGS sequence"/>
</dbReference>
<feature type="region of interest" description="Disordered" evidence="1">
    <location>
        <begin position="474"/>
        <end position="509"/>
    </location>
</feature>
<keyword evidence="3" id="KW-0732">Signal</keyword>
<feature type="signal peptide" evidence="3">
    <location>
        <begin position="1"/>
        <end position="28"/>
    </location>
</feature>
<feature type="transmembrane region" description="Helical" evidence="2">
    <location>
        <begin position="169"/>
        <end position="188"/>
    </location>
</feature>
<proteinExistence type="predicted"/>
<dbReference type="EMBL" id="JAUCAQ010000021">
    <property type="protein sequence ID" value="MDM7647170.1"/>
    <property type="molecule type" value="Genomic_DNA"/>
</dbReference>
<feature type="transmembrane region" description="Helical" evidence="2">
    <location>
        <begin position="409"/>
        <end position="434"/>
    </location>
</feature>
<reference evidence="4 5" key="1">
    <citation type="submission" date="2023-06" db="EMBL/GenBank/DDBJ databases">
        <title>Draft Genome Sequences of lactic acid bacteria strains isolated from fermented milk products.</title>
        <authorList>
            <person name="Elcheninov A.G."/>
            <person name="Klyukina A."/>
            <person name="Zayulina K.S."/>
            <person name="Gavirova L.A."/>
            <person name="Shcherbakova P.A."/>
            <person name="Shestakov A.I."/>
            <person name="Kublanov I.V."/>
            <person name="Kochetkova T.V."/>
        </authorList>
    </citation>
    <scope>NUCLEOTIDE SEQUENCE [LARGE SCALE GENOMIC DNA]</scope>
    <source>
        <strain evidence="4 5">TOM.81</strain>
    </source>
</reference>
<evidence type="ECO:0000256" key="1">
    <source>
        <dbReference type="SAM" id="MobiDB-lite"/>
    </source>
</evidence>
<comment type="caution">
    <text evidence="4">The sequence shown here is derived from an EMBL/GenBank/DDBJ whole genome shotgun (WGS) entry which is preliminary data.</text>
</comment>
<keyword evidence="5" id="KW-1185">Reference proteome</keyword>
<feature type="transmembrane region" description="Helical" evidence="2">
    <location>
        <begin position="379"/>
        <end position="403"/>
    </location>
</feature>
<feature type="compositionally biased region" description="Polar residues" evidence="1">
    <location>
        <begin position="627"/>
        <end position="646"/>
    </location>
</feature>
<evidence type="ECO:0000313" key="5">
    <source>
        <dbReference type="Proteomes" id="UP001242903"/>
    </source>
</evidence>
<accession>A0ABT7S0S2</accession>
<feature type="compositionally biased region" description="Basic and acidic residues" evidence="1">
    <location>
        <begin position="495"/>
        <end position="509"/>
    </location>
</feature>
<sequence length="687" mass="76268">MQIKFCRKLIILASFLFVLGLAKTQVSADDSSSSGSTLVNQDTLNAIDDASKQADKAVDEVTSDAEKKSGDTSTTDTSFKASDAQNINKLNDSLFSWQPYSEKIGVTDLANNTGMGLAKFFWYLNTLIYEINDELLSALSNDGNLSKAFTQAQNAVSDKVKSIFDQGKLLFGGLAIIVLAITGFMHFASGRTSSAVRMVVNFVGILLVATLWYGNGNELFNQINQASDAGQAQVLKVIGNSNDNVKPGDTLRVGYFERSIERPYFLMNYGKATADAVIKAGGNPYQFISTNTSRDDSKVQANVARTVKQFPTLKKDNSFNKAGMSLVAIVVSIVNAIPYDAVALFNIFVMVIELALYLLSPFVLVSALFPQFARNGYKIVGATIMWSIAKIGAGFLIVLVGALQTFTDSFIPAINFGSYAVNAFLFFFLVFIVYKYRGKLFEFVGVSYSRIEGQMPQAMRLSNLREKGQSIKQSSVGQKISQMGPMQRMSQTRAVRNEMKTQQAEEKRQQNLARVREQLLGKEQAKTQKLSDKNKKPLTVDEFKKPMDSKKSDDPKQAKIEKDGVHLPKSNFEAKQPNSRVNNPKSKDNGSDSQQEVAKKREAIKRQLYGDPVTQSEPKTLHKVPDNHNNFEQSKTPTVIQDNAKTVNRDKIARELLSERDKQNVQKQQLRDEKFSQLKNKLGKDNS</sequence>
<feature type="chain" id="PRO_5045054769" evidence="3">
    <location>
        <begin position="29"/>
        <end position="687"/>
    </location>
</feature>
<feature type="compositionally biased region" description="Basic and acidic residues" evidence="1">
    <location>
        <begin position="647"/>
        <end position="687"/>
    </location>
</feature>
<feature type="transmembrane region" description="Helical" evidence="2">
    <location>
        <begin position="343"/>
        <end position="367"/>
    </location>
</feature>
<dbReference type="InterPro" id="IPR058112">
    <property type="entry name" value="CD3337_EF1877-like"/>
</dbReference>
<keyword evidence="2" id="KW-0812">Transmembrane</keyword>
<feature type="transmembrane region" description="Helical" evidence="2">
    <location>
        <begin position="318"/>
        <end position="337"/>
    </location>
</feature>
<gene>
    <name evidence="4" type="ORF">QUE93_09105</name>
</gene>
<evidence type="ECO:0000256" key="3">
    <source>
        <dbReference type="SAM" id="SignalP"/>
    </source>
</evidence>
<evidence type="ECO:0000256" key="2">
    <source>
        <dbReference type="SAM" id="Phobius"/>
    </source>
</evidence>
<feature type="compositionally biased region" description="Basic and acidic residues" evidence="1">
    <location>
        <begin position="521"/>
        <end position="566"/>
    </location>
</feature>
<keyword evidence="2" id="KW-1133">Transmembrane helix</keyword>
<evidence type="ECO:0000313" key="4">
    <source>
        <dbReference type="EMBL" id="MDM7647170.1"/>
    </source>
</evidence>
<keyword evidence="2" id="KW-0472">Membrane</keyword>
<name>A0ABT7S0S2_9LACO</name>
<dbReference type="RefSeq" id="WP_289457007.1">
    <property type="nucleotide sequence ID" value="NZ_JAUCAQ010000021.1"/>
</dbReference>
<dbReference type="NCBIfam" id="NF046089">
    <property type="entry name" value="CD3337_EF1877"/>
    <property type="match status" value="1"/>
</dbReference>
<protein>
    <submittedName>
        <fullName evidence="4">Peptide ABC transporter permease</fullName>
    </submittedName>
</protein>
<feature type="region of interest" description="Disordered" evidence="1">
    <location>
        <begin position="521"/>
        <end position="687"/>
    </location>
</feature>